<reference evidence="2 3" key="1">
    <citation type="journal article" date="2015" name="Sci. Rep.">
        <title>Chromosome-level genome map provides insights into diverse defense mechanisms in the medicinal fungus Ganoderma sinense.</title>
        <authorList>
            <person name="Zhu Y."/>
            <person name="Xu J."/>
            <person name="Sun C."/>
            <person name="Zhou S."/>
            <person name="Xu H."/>
            <person name="Nelson D.R."/>
            <person name="Qian J."/>
            <person name="Song J."/>
            <person name="Luo H."/>
            <person name="Xiang L."/>
            <person name="Li Y."/>
            <person name="Xu Z."/>
            <person name="Ji A."/>
            <person name="Wang L."/>
            <person name="Lu S."/>
            <person name="Hayward A."/>
            <person name="Sun W."/>
            <person name="Li X."/>
            <person name="Schwartz D.C."/>
            <person name="Wang Y."/>
            <person name="Chen S."/>
        </authorList>
    </citation>
    <scope>NUCLEOTIDE SEQUENCE [LARGE SCALE GENOMIC DNA]</scope>
    <source>
        <strain evidence="2 3">ZZ0214-1</strain>
    </source>
</reference>
<protein>
    <submittedName>
        <fullName evidence="2">Uncharacterized protein</fullName>
    </submittedName>
</protein>
<dbReference type="EMBL" id="AYKW01000004">
    <property type="protein sequence ID" value="PIL34999.1"/>
    <property type="molecule type" value="Genomic_DNA"/>
</dbReference>
<evidence type="ECO:0000313" key="2">
    <source>
        <dbReference type="EMBL" id="PIL34999.1"/>
    </source>
</evidence>
<sequence length="389" mass="44209">MSHRTIVRRRRSSTAQGKHTHTISHARRGVSRKKLEIDVPAGWIDCDMPQHQLISRAQAISQYRLKPSDLRKIGYKTGVSIDGHPVRLYNERSVEGLAWDRYGGPCGLWRWLKRLYDRHISEHGDTALFATPFSYRPGREYDLTLPRPPPDPPAYDPYVGRSRRLQQVKASLPAWIWLACNAALDRTAPHDGRLEVSGSQSLSDSRKAAMQHAVRFARGYSPRDQTARPLSPWIVCLRNVLKSAPKLPPRRAWGARVDDLEFFEAPGHRRGHGHYEWSGAYTERVLKALRDVLIAHVDRQTIRQYVLWEIYDAYSGSLGCGIRYDPVTETWSDPAAAWLDISGQSPADAVQYDLRRRRPAGLRRANHNFLMSPTPSPAKTSSGLQFSVP</sequence>
<evidence type="ECO:0000256" key="1">
    <source>
        <dbReference type="SAM" id="MobiDB-lite"/>
    </source>
</evidence>
<proteinExistence type="predicted"/>
<dbReference type="Proteomes" id="UP000230002">
    <property type="component" value="Unassembled WGS sequence"/>
</dbReference>
<comment type="caution">
    <text evidence="2">The sequence shown here is derived from an EMBL/GenBank/DDBJ whole genome shotgun (WGS) entry which is preliminary data.</text>
</comment>
<feature type="region of interest" description="Disordered" evidence="1">
    <location>
        <begin position="1"/>
        <end position="27"/>
    </location>
</feature>
<organism evidence="2 3">
    <name type="scientific">Ganoderma sinense ZZ0214-1</name>
    <dbReference type="NCBI Taxonomy" id="1077348"/>
    <lineage>
        <taxon>Eukaryota</taxon>
        <taxon>Fungi</taxon>
        <taxon>Dikarya</taxon>
        <taxon>Basidiomycota</taxon>
        <taxon>Agaricomycotina</taxon>
        <taxon>Agaricomycetes</taxon>
        <taxon>Polyporales</taxon>
        <taxon>Polyporaceae</taxon>
        <taxon>Ganoderma</taxon>
    </lineage>
</organism>
<dbReference type="CDD" id="cd21075">
    <property type="entry name" value="DBD_XPA-like"/>
    <property type="match status" value="1"/>
</dbReference>
<keyword evidence="3" id="KW-1185">Reference proteome</keyword>
<dbReference type="AlphaFoldDB" id="A0A2G8SMM7"/>
<evidence type="ECO:0000313" key="3">
    <source>
        <dbReference type="Proteomes" id="UP000230002"/>
    </source>
</evidence>
<accession>A0A2G8SMM7</accession>
<dbReference type="OrthoDB" id="3058642at2759"/>
<feature type="region of interest" description="Disordered" evidence="1">
    <location>
        <begin position="367"/>
        <end position="389"/>
    </location>
</feature>
<gene>
    <name evidence="2" type="ORF">GSI_02786</name>
</gene>
<name>A0A2G8SMM7_9APHY</name>
<feature type="compositionally biased region" description="Polar residues" evidence="1">
    <location>
        <begin position="369"/>
        <end position="389"/>
    </location>
</feature>